<protein>
    <submittedName>
        <fullName evidence="2">Uncharacterized protein</fullName>
    </submittedName>
</protein>
<evidence type="ECO:0000313" key="3">
    <source>
        <dbReference type="Proteomes" id="UP001172681"/>
    </source>
</evidence>
<organism evidence="2 3">
    <name type="scientific">Knufia peltigerae</name>
    <dbReference type="NCBI Taxonomy" id="1002370"/>
    <lineage>
        <taxon>Eukaryota</taxon>
        <taxon>Fungi</taxon>
        <taxon>Dikarya</taxon>
        <taxon>Ascomycota</taxon>
        <taxon>Pezizomycotina</taxon>
        <taxon>Eurotiomycetes</taxon>
        <taxon>Chaetothyriomycetidae</taxon>
        <taxon>Chaetothyriales</taxon>
        <taxon>Trichomeriaceae</taxon>
        <taxon>Knufia</taxon>
    </lineage>
</organism>
<evidence type="ECO:0000256" key="1">
    <source>
        <dbReference type="SAM" id="MobiDB-lite"/>
    </source>
</evidence>
<dbReference type="AlphaFoldDB" id="A0AA38XZI6"/>
<dbReference type="Proteomes" id="UP001172681">
    <property type="component" value="Unassembled WGS sequence"/>
</dbReference>
<sequence>MKFRFPRGLCKRFKKMRFRDTRSPADVLEELAAVLRDSIDSFMSSTEPGPDNETTPAVSQQSPQRTTDSSNRDTPYQPLEELDQQEMTYHDYEAAQLLTNLRAHSESENAQLLTDQRANSESGWMSVNLPPGIPVSGRVQESELDHAARHMEVSEENYAEEWWETYSGSDSDSGSDPDSDSDSETSPADTNTEDWIPDSSWGSEGETVQDAPDTRPKSVGGINQPTAAPRPNRIPGDFYYHRPKASLLDKGQLRRYAMVNWQMDRMRRLWLQRGN</sequence>
<proteinExistence type="predicted"/>
<gene>
    <name evidence="2" type="ORF">H2204_008670</name>
</gene>
<dbReference type="EMBL" id="JAPDRN010000064">
    <property type="protein sequence ID" value="KAJ9630165.1"/>
    <property type="molecule type" value="Genomic_DNA"/>
</dbReference>
<keyword evidence="3" id="KW-1185">Reference proteome</keyword>
<name>A0AA38XZI6_9EURO</name>
<evidence type="ECO:0000313" key="2">
    <source>
        <dbReference type="EMBL" id="KAJ9630165.1"/>
    </source>
</evidence>
<feature type="region of interest" description="Disordered" evidence="1">
    <location>
        <begin position="39"/>
        <end position="76"/>
    </location>
</feature>
<reference evidence="2" key="1">
    <citation type="submission" date="2022-10" db="EMBL/GenBank/DDBJ databases">
        <title>Culturing micro-colonial fungi from biological soil crusts in the Mojave desert and describing Neophaeococcomyces mojavensis, and introducing the new genera and species Taxawa tesnikishii.</title>
        <authorList>
            <person name="Kurbessoian T."/>
            <person name="Stajich J.E."/>
        </authorList>
    </citation>
    <scope>NUCLEOTIDE SEQUENCE</scope>
    <source>
        <strain evidence="2">TK_35</strain>
    </source>
</reference>
<feature type="compositionally biased region" description="Acidic residues" evidence="1">
    <location>
        <begin position="173"/>
        <end position="183"/>
    </location>
</feature>
<feature type="region of interest" description="Disordered" evidence="1">
    <location>
        <begin position="166"/>
        <end position="237"/>
    </location>
</feature>
<feature type="compositionally biased region" description="Polar residues" evidence="1">
    <location>
        <begin position="41"/>
        <end position="74"/>
    </location>
</feature>
<accession>A0AA38XZI6</accession>
<comment type="caution">
    <text evidence="2">The sequence shown here is derived from an EMBL/GenBank/DDBJ whole genome shotgun (WGS) entry which is preliminary data.</text>
</comment>